<dbReference type="OrthoDB" id="2676086at2759"/>
<organism evidence="2 3">
    <name type="scientific">Pisolithus microcarpus 441</name>
    <dbReference type="NCBI Taxonomy" id="765257"/>
    <lineage>
        <taxon>Eukaryota</taxon>
        <taxon>Fungi</taxon>
        <taxon>Dikarya</taxon>
        <taxon>Basidiomycota</taxon>
        <taxon>Agaricomycotina</taxon>
        <taxon>Agaricomycetes</taxon>
        <taxon>Agaricomycetidae</taxon>
        <taxon>Boletales</taxon>
        <taxon>Sclerodermatineae</taxon>
        <taxon>Pisolithaceae</taxon>
        <taxon>Pisolithus</taxon>
    </lineage>
</organism>
<evidence type="ECO:0000313" key="3">
    <source>
        <dbReference type="Proteomes" id="UP000054018"/>
    </source>
</evidence>
<sequence length="215" mass="23938">MVHILSTICRQLDTLSVIQEIKALQAQLDATKDEDEQRALEEDVTGKILWLFWCGICVEVDDLLPKVVEHIRREGSIQGLFEICLVKCSVDPSDDRAHLQRIMYDAGANTSKYQLWLDAQAREQAKWPCTDRGTPTVDNQVRTTSVSVLPQTPTEERKLSESHGTDAGADDEVANRSARGVGRQAWYGGDGWVSRLMVISCPAAVVFVIRALSVQ</sequence>
<proteinExistence type="predicted"/>
<evidence type="ECO:0000313" key="2">
    <source>
        <dbReference type="EMBL" id="KIK19994.1"/>
    </source>
</evidence>
<gene>
    <name evidence="2" type="ORF">PISMIDRAFT_616800</name>
</gene>
<feature type="compositionally biased region" description="Basic and acidic residues" evidence="1">
    <location>
        <begin position="154"/>
        <end position="164"/>
    </location>
</feature>
<name>A0A0C9Z158_9AGAM</name>
<reference evidence="2 3" key="1">
    <citation type="submission" date="2014-04" db="EMBL/GenBank/DDBJ databases">
        <authorList>
            <consortium name="DOE Joint Genome Institute"/>
            <person name="Kuo A."/>
            <person name="Kohler A."/>
            <person name="Costa M.D."/>
            <person name="Nagy L.G."/>
            <person name="Floudas D."/>
            <person name="Copeland A."/>
            <person name="Barry K.W."/>
            <person name="Cichocki N."/>
            <person name="Veneault-Fourrey C."/>
            <person name="LaButti K."/>
            <person name="Lindquist E.A."/>
            <person name="Lipzen A."/>
            <person name="Lundell T."/>
            <person name="Morin E."/>
            <person name="Murat C."/>
            <person name="Sun H."/>
            <person name="Tunlid A."/>
            <person name="Henrissat B."/>
            <person name="Grigoriev I.V."/>
            <person name="Hibbett D.S."/>
            <person name="Martin F."/>
            <person name="Nordberg H.P."/>
            <person name="Cantor M.N."/>
            <person name="Hua S.X."/>
        </authorList>
    </citation>
    <scope>NUCLEOTIDE SEQUENCE [LARGE SCALE GENOMIC DNA]</scope>
    <source>
        <strain evidence="2 3">441</strain>
    </source>
</reference>
<protein>
    <submittedName>
        <fullName evidence="2">Uncharacterized protein</fullName>
    </submittedName>
</protein>
<keyword evidence="3" id="KW-1185">Reference proteome</keyword>
<dbReference type="HOGENOM" id="CLU_1283718_0_0_1"/>
<dbReference type="Proteomes" id="UP000054018">
    <property type="component" value="Unassembled WGS sequence"/>
</dbReference>
<feature type="region of interest" description="Disordered" evidence="1">
    <location>
        <begin position="146"/>
        <end position="175"/>
    </location>
</feature>
<dbReference type="EMBL" id="KN833774">
    <property type="protein sequence ID" value="KIK19994.1"/>
    <property type="molecule type" value="Genomic_DNA"/>
</dbReference>
<evidence type="ECO:0000256" key="1">
    <source>
        <dbReference type="SAM" id="MobiDB-lite"/>
    </source>
</evidence>
<dbReference type="AlphaFoldDB" id="A0A0C9Z158"/>
<reference evidence="3" key="2">
    <citation type="submission" date="2015-01" db="EMBL/GenBank/DDBJ databases">
        <title>Evolutionary Origins and Diversification of the Mycorrhizal Mutualists.</title>
        <authorList>
            <consortium name="DOE Joint Genome Institute"/>
            <consortium name="Mycorrhizal Genomics Consortium"/>
            <person name="Kohler A."/>
            <person name="Kuo A."/>
            <person name="Nagy L.G."/>
            <person name="Floudas D."/>
            <person name="Copeland A."/>
            <person name="Barry K.W."/>
            <person name="Cichocki N."/>
            <person name="Veneault-Fourrey C."/>
            <person name="LaButti K."/>
            <person name="Lindquist E.A."/>
            <person name="Lipzen A."/>
            <person name="Lundell T."/>
            <person name="Morin E."/>
            <person name="Murat C."/>
            <person name="Riley R."/>
            <person name="Ohm R."/>
            <person name="Sun H."/>
            <person name="Tunlid A."/>
            <person name="Henrissat B."/>
            <person name="Grigoriev I.V."/>
            <person name="Hibbett D.S."/>
            <person name="Martin F."/>
        </authorList>
    </citation>
    <scope>NUCLEOTIDE SEQUENCE [LARGE SCALE GENOMIC DNA]</scope>
    <source>
        <strain evidence="3">441</strain>
    </source>
</reference>
<accession>A0A0C9Z158</accession>